<dbReference type="GO" id="GO:0000976">
    <property type="term" value="F:transcription cis-regulatory region binding"/>
    <property type="evidence" value="ECO:0007669"/>
    <property type="project" value="TreeGrafter"/>
</dbReference>
<dbReference type="Proteomes" id="UP000439591">
    <property type="component" value="Unassembled WGS sequence"/>
</dbReference>
<dbReference type="GO" id="GO:0003700">
    <property type="term" value="F:DNA-binding transcription factor activity"/>
    <property type="evidence" value="ECO:0007669"/>
    <property type="project" value="InterPro"/>
</dbReference>
<organism evidence="5 7">
    <name type="scientific">Zhongshania aliphaticivorans</name>
    <dbReference type="NCBI Taxonomy" id="1470434"/>
    <lineage>
        <taxon>Bacteria</taxon>
        <taxon>Pseudomonadati</taxon>
        <taxon>Pseudomonadota</taxon>
        <taxon>Gammaproteobacteria</taxon>
        <taxon>Cellvibrionales</taxon>
        <taxon>Spongiibacteraceae</taxon>
        <taxon>Zhongshania</taxon>
    </lineage>
</organism>
<dbReference type="EMBL" id="CACSIM010000004">
    <property type="protein sequence ID" value="CAA0111513.1"/>
    <property type="molecule type" value="Genomic_DNA"/>
</dbReference>
<evidence type="ECO:0000313" key="8">
    <source>
        <dbReference type="Proteomes" id="UP000439591"/>
    </source>
</evidence>
<feature type="domain" description="HTH araC/xylS-type" evidence="4">
    <location>
        <begin position="87"/>
        <end position="183"/>
    </location>
</feature>
<dbReference type="Gene3D" id="1.10.10.60">
    <property type="entry name" value="Homeodomain-like"/>
    <property type="match status" value="1"/>
</dbReference>
<keyword evidence="1" id="KW-0805">Transcription regulation</keyword>
<dbReference type="OrthoDB" id="6194859at2"/>
<dbReference type="PROSITE" id="PS00041">
    <property type="entry name" value="HTH_ARAC_FAMILY_1"/>
    <property type="match status" value="1"/>
</dbReference>
<dbReference type="Proteomes" id="UP000435877">
    <property type="component" value="Unassembled WGS sequence"/>
</dbReference>
<gene>
    <name evidence="5" type="ORF">IHBHHGIJ_02493</name>
    <name evidence="6" type="ORF">KFEGEMFD_02680</name>
</gene>
<name>A0A5S9NSI4_9GAMM</name>
<accession>A0A5S9NSI4</accession>
<evidence type="ECO:0000313" key="7">
    <source>
        <dbReference type="Proteomes" id="UP000435877"/>
    </source>
</evidence>
<dbReference type="InterPro" id="IPR032687">
    <property type="entry name" value="AraC-type_N"/>
</dbReference>
<dbReference type="RefSeq" id="WP_159269021.1">
    <property type="nucleotide sequence ID" value="NZ_CACSIK010000001.1"/>
</dbReference>
<sequence length="188" mass="21571">MLQSVGLSRSVIKEIHLAYVDDANHEKYEKHFDCPIVMGQPCNAFLYDSSLLDQDLPWSPNQRTVDACLESCRELLNEIRRNNNFSAKIVDQIISNPRKFPSIVEIAQELSLSTRSLRRKLQHEGTSYQDILKEVRLKLAKQYLKDSFTVEQTADLLGYSESSAFSRAFKSWTGRTPQDYRISSMSSS</sequence>
<evidence type="ECO:0000259" key="4">
    <source>
        <dbReference type="PROSITE" id="PS01124"/>
    </source>
</evidence>
<protein>
    <submittedName>
        <fullName evidence="5">Putative HTH-type transcriptional regulator</fullName>
    </submittedName>
</protein>
<keyword evidence="3" id="KW-0804">Transcription</keyword>
<dbReference type="PRINTS" id="PR00032">
    <property type="entry name" value="HTHARAC"/>
</dbReference>
<reference evidence="7 8" key="1">
    <citation type="submission" date="2019-11" db="EMBL/GenBank/DDBJ databases">
        <authorList>
            <person name="Holert J."/>
        </authorList>
    </citation>
    <scope>NUCLEOTIDE SEQUENCE [LARGE SCALE GENOMIC DNA]</scope>
    <source>
        <strain evidence="6">BC3_2A</strain>
        <strain evidence="5">SB11_1A</strain>
    </source>
</reference>
<dbReference type="Pfam" id="PF12625">
    <property type="entry name" value="Arabinose_bd"/>
    <property type="match status" value="1"/>
</dbReference>
<dbReference type="SUPFAM" id="SSF46689">
    <property type="entry name" value="Homeodomain-like"/>
    <property type="match status" value="1"/>
</dbReference>
<evidence type="ECO:0000256" key="1">
    <source>
        <dbReference type="ARBA" id="ARBA00023015"/>
    </source>
</evidence>
<dbReference type="PANTHER" id="PTHR47894:SF1">
    <property type="entry name" value="HTH-TYPE TRANSCRIPTIONAL REGULATOR VQSM"/>
    <property type="match status" value="1"/>
</dbReference>
<evidence type="ECO:0000256" key="2">
    <source>
        <dbReference type="ARBA" id="ARBA00023125"/>
    </source>
</evidence>
<dbReference type="InterPro" id="IPR018062">
    <property type="entry name" value="HTH_AraC-typ_CS"/>
</dbReference>
<proteinExistence type="predicted"/>
<evidence type="ECO:0000256" key="3">
    <source>
        <dbReference type="ARBA" id="ARBA00023163"/>
    </source>
</evidence>
<evidence type="ECO:0000313" key="6">
    <source>
        <dbReference type="EMBL" id="CAA0111513.1"/>
    </source>
</evidence>
<dbReference type="InterPro" id="IPR020449">
    <property type="entry name" value="Tscrpt_reg_AraC-type_HTH"/>
</dbReference>
<dbReference type="InterPro" id="IPR018060">
    <property type="entry name" value="HTH_AraC"/>
</dbReference>
<keyword evidence="2" id="KW-0238">DNA-binding</keyword>
<dbReference type="InterPro" id="IPR009057">
    <property type="entry name" value="Homeodomain-like_sf"/>
</dbReference>
<dbReference type="PANTHER" id="PTHR47894">
    <property type="entry name" value="HTH-TYPE TRANSCRIPTIONAL REGULATOR GADX"/>
    <property type="match status" value="1"/>
</dbReference>
<dbReference type="EMBL" id="CACSIK010000001">
    <property type="protein sequence ID" value="CAA0093549.1"/>
    <property type="molecule type" value="Genomic_DNA"/>
</dbReference>
<dbReference type="AlphaFoldDB" id="A0A5S9NSI4"/>
<dbReference type="PROSITE" id="PS01124">
    <property type="entry name" value="HTH_ARAC_FAMILY_2"/>
    <property type="match status" value="1"/>
</dbReference>
<keyword evidence="7" id="KW-1185">Reference proteome</keyword>
<dbReference type="SMART" id="SM00342">
    <property type="entry name" value="HTH_ARAC"/>
    <property type="match status" value="1"/>
</dbReference>
<dbReference type="Pfam" id="PF12833">
    <property type="entry name" value="HTH_18"/>
    <property type="match status" value="1"/>
</dbReference>
<evidence type="ECO:0000313" key="5">
    <source>
        <dbReference type="EMBL" id="CAA0093549.1"/>
    </source>
</evidence>
<dbReference type="GO" id="GO:0005829">
    <property type="term" value="C:cytosol"/>
    <property type="evidence" value="ECO:0007669"/>
    <property type="project" value="TreeGrafter"/>
</dbReference>